<organism evidence="1 2">
    <name type="scientific">Metallosphaera tengchongensis</name>
    <dbReference type="NCBI Taxonomy" id="1532350"/>
    <lineage>
        <taxon>Archaea</taxon>
        <taxon>Thermoproteota</taxon>
        <taxon>Thermoprotei</taxon>
        <taxon>Sulfolobales</taxon>
        <taxon>Sulfolobaceae</taxon>
        <taxon>Metallosphaera</taxon>
    </lineage>
</organism>
<proteinExistence type="predicted"/>
<protein>
    <recommendedName>
        <fullName evidence="3">CRISPR-associated protein</fullName>
    </recommendedName>
</protein>
<dbReference type="EMBL" id="CP049074">
    <property type="protein sequence ID" value="QKR00755.1"/>
    <property type="molecule type" value="Genomic_DNA"/>
</dbReference>
<dbReference type="OrthoDB" id="37074at2157"/>
<evidence type="ECO:0008006" key="3">
    <source>
        <dbReference type="Google" id="ProtNLM"/>
    </source>
</evidence>
<dbReference type="RefSeq" id="WP_174632081.1">
    <property type="nucleotide sequence ID" value="NZ_CP049074.1"/>
</dbReference>
<evidence type="ECO:0000313" key="2">
    <source>
        <dbReference type="Proteomes" id="UP000509301"/>
    </source>
</evidence>
<reference evidence="1 2" key="1">
    <citation type="submission" date="2020-02" db="EMBL/GenBank/DDBJ databases">
        <title>Comparative genome analysis reveals the metabolism and evolution of the thermophilic archaeal genus Metallosphaera.</title>
        <authorList>
            <person name="Jiang C."/>
        </authorList>
    </citation>
    <scope>NUCLEOTIDE SEQUENCE [LARGE SCALE GENOMIC DNA]</scope>
    <source>
        <strain evidence="1 2">Ric-A</strain>
    </source>
</reference>
<dbReference type="AlphaFoldDB" id="A0A6N0NX39"/>
<dbReference type="NCBIfam" id="NF040581">
    <property type="entry name" value="cas_Crn1"/>
    <property type="match status" value="1"/>
</dbReference>
<keyword evidence="2" id="KW-1185">Reference proteome</keyword>
<gene>
    <name evidence="1" type="ORF">GWK48_10465</name>
</gene>
<dbReference type="Proteomes" id="UP000509301">
    <property type="component" value="Chromosome"/>
</dbReference>
<accession>A0A6N0NX39</accession>
<dbReference type="GeneID" id="55642370"/>
<dbReference type="KEGG" id="mten:GWK48_10465"/>
<name>A0A6N0NX39_9CREN</name>
<sequence length="177" mass="19714">MVNLLATLGRTVGGPVETFENLSNGNYISDFPPHKVKVDELIALTTSETEETFFIMKAVLMCCLNFTKVRAVRLDIDDVSTPQDFVLVREKVKGLLRPGDYLDFSGGRKAISSAAVLGAREVGAHLVTSIIGEDEYDRVKGRMVQIRDRALAVYRPEQCLGYLCDLYTTKARTIVFF</sequence>
<evidence type="ECO:0000313" key="1">
    <source>
        <dbReference type="EMBL" id="QKR00755.1"/>
    </source>
</evidence>